<dbReference type="RefSeq" id="WP_208010449.1">
    <property type="nucleotide sequence ID" value="NZ_CP071796.1"/>
</dbReference>
<dbReference type="Proteomes" id="UP000663903">
    <property type="component" value="Chromosome"/>
</dbReference>
<evidence type="ECO:0000256" key="5">
    <source>
        <dbReference type="PIRSR" id="PIRSR604294-1"/>
    </source>
</evidence>
<keyword evidence="4 5" id="KW-0408">Iron</keyword>
<feature type="binding site" evidence="5">
    <location>
        <position position="183"/>
    </location>
    <ligand>
        <name>Fe cation</name>
        <dbReference type="ChEBI" id="CHEBI:24875"/>
        <note>catalytic</note>
    </ligand>
</feature>
<sequence length="505" mass="57652">MQKILHTYTSTIRADNDHPFLHGPFTPTMEEWVADTDSMEVIGEIPRDLHGMYIRNTHNQVHESLGIYHPFDGDGMLHSMHFEDGRATYRNRFVQTTGFLAEQAAGRSLWPGILAPQMRARRGWGAIGAMKDNAGTDVKIHAGRLLASMSQGSEPWRLDPLTLETLGPDADWARLVPDGVSSHYKVDPATGEMMFFNYPEKPPYMNYGIVDKHNKLVHYVPIELPGARWPHDLGITKNYTIVHDLPFHFDNELLAKGERKMMFYRDRPARFGILPRHGDSASVRWFEGTPCHILHLANCYEDSDEIVMDGCIMPDPHKPNVGQSLSDGHQAAYDKIRAHLDKHNNPTLMYRWRFNLKTGATREEQIDDEITEFPMVSNDYVGLPYRYSFNVLYQKGEWLFRGLKRYDMQTRQTQSLEYGKGCFGSEPQMARRVGAKGEDDGYVTTFVNNMTDGRSECWIIPAEDITRGPIARIILPHRISAGTHSAWVEGDRIHGENRDPRCLPA</sequence>
<keyword evidence="2 5" id="KW-0479">Metal-binding</keyword>
<comment type="cofactor">
    <cofactor evidence="5">
        <name>Fe(2+)</name>
        <dbReference type="ChEBI" id="CHEBI:29033"/>
    </cofactor>
    <text evidence="5">Binds 1 Fe(2+) ion per subunit.</text>
</comment>
<dbReference type="AlphaFoldDB" id="A0A975CHN4"/>
<evidence type="ECO:0000256" key="1">
    <source>
        <dbReference type="ARBA" id="ARBA00006787"/>
    </source>
</evidence>
<dbReference type="PANTHER" id="PTHR10543:SF89">
    <property type="entry name" value="CAROTENOID 9,10(9',10')-CLEAVAGE DIOXYGENASE 1"/>
    <property type="match status" value="1"/>
</dbReference>
<dbReference type="EMBL" id="CP071796">
    <property type="protein sequence ID" value="QTD46550.1"/>
    <property type="molecule type" value="Genomic_DNA"/>
</dbReference>
<evidence type="ECO:0000313" key="7">
    <source>
        <dbReference type="Proteomes" id="UP000663903"/>
    </source>
</evidence>
<name>A0A975CHN4_9BURK</name>
<evidence type="ECO:0000256" key="2">
    <source>
        <dbReference type="ARBA" id="ARBA00022723"/>
    </source>
</evidence>
<feature type="binding site" evidence="5">
    <location>
        <position position="231"/>
    </location>
    <ligand>
        <name>Fe cation</name>
        <dbReference type="ChEBI" id="CHEBI:24875"/>
        <note>catalytic</note>
    </ligand>
</feature>
<dbReference type="Pfam" id="PF03055">
    <property type="entry name" value="RPE65"/>
    <property type="match status" value="1"/>
</dbReference>
<evidence type="ECO:0000256" key="3">
    <source>
        <dbReference type="ARBA" id="ARBA00023002"/>
    </source>
</evidence>
<reference evidence="6" key="1">
    <citation type="submission" date="2021-03" db="EMBL/GenBank/DDBJ databases">
        <title>Ottowia sp. 27C isolated from the cloaca of a Giant Asian pond turtle (Heosemys grandis).</title>
        <authorList>
            <person name="Spergser J."/>
            <person name="Busse H.-J."/>
        </authorList>
    </citation>
    <scope>NUCLEOTIDE SEQUENCE</scope>
    <source>
        <strain evidence="6">27C</strain>
    </source>
</reference>
<evidence type="ECO:0000313" key="6">
    <source>
        <dbReference type="EMBL" id="QTD46550.1"/>
    </source>
</evidence>
<dbReference type="KEGG" id="otd:J1M35_06640"/>
<organism evidence="6 7">
    <name type="scientific">Ottowia testudinis</name>
    <dbReference type="NCBI Taxonomy" id="2816950"/>
    <lineage>
        <taxon>Bacteria</taxon>
        <taxon>Pseudomonadati</taxon>
        <taxon>Pseudomonadota</taxon>
        <taxon>Betaproteobacteria</taxon>
        <taxon>Burkholderiales</taxon>
        <taxon>Comamonadaceae</taxon>
        <taxon>Ottowia</taxon>
    </lineage>
</organism>
<accession>A0A975CHN4</accession>
<protein>
    <submittedName>
        <fullName evidence="6">Carotenoid oxygenase family protein</fullName>
    </submittedName>
</protein>
<keyword evidence="3" id="KW-0560">Oxidoreductase</keyword>
<comment type="similarity">
    <text evidence="1">Belongs to the carotenoid oxygenase family.</text>
</comment>
<evidence type="ECO:0000256" key="4">
    <source>
        <dbReference type="ARBA" id="ARBA00023004"/>
    </source>
</evidence>
<gene>
    <name evidence="6" type="ORF">J1M35_06640</name>
</gene>
<dbReference type="GO" id="GO:0046872">
    <property type="term" value="F:metal ion binding"/>
    <property type="evidence" value="ECO:0007669"/>
    <property type="project" value="UniProtKB-KW"/>
</dbReference>
<dbReference type="GO" id="GO:0010436">
    <property type="term" value="F:carotenoid dioxygenase activity"/>
    <property type="evidence" value="ECO:0007669"/>
    <property type="project" value="TreeGrafter"/>
</dbReference>
<feature type="binding site" evidence="5">
    <location>
        <position position="295"/>
    </location>
    <ligand>
        <name>Fe cation</name>
        <dbReference type="ChEBI" id="CHEBI:24875"/>
        <note>catalytic</note>
    </ligand>
</feature>
<dbReference type="InterPro" id="IPR004294">
    <property type="entry name" value="Carotenoid_Oase"/>
</dbReference>
<dbReference type="GO" id="GO:0016121">
    <property type="term" value="P:carotene catabolic process"/>
    <property type="evidence" value="ECO:0007669"/>
    <property type="project" value="TreeGrafter"/>
</dbReference>
<proteinExistence type="inferred from homology"/>
<feature type="binding site" evidence="5">
    <location>
        <position position="484"/>
    </location>
    <ligand>
        <name>Fe cation</name>
        <dbReference type="ChEBI" id="CHEBI:24875"/>
        <note>catalytic</note>
    </ligand>
</feature>
<keyword evidence="7" id="KW-1185">Reference proteome</keyword>
<dbReference type="PANTHER" id="PTHR10543">
    <property type="entry name" value="BETA-CAROTENE DIOXYGENASE"/>
    <property type="match status" value="1"/>
</dbReference>